<gene>
    <name evidence="1" type="ORF">SDC9_203698</name>
</gene>
<name>A0A645J928_9ZZZZ</name>
<proteinExistence type="predicted"/>
<reference evidence="1" key="1">
    <citation type="submission" date="2019-08" db="EMBL/GenBank/DDBJ databases">
        <authorList>
            <person name="Kucharzyk K."/>
            <person name="Murdoch R.W."/>
            <person name="Higgins S."/>
            <person name="Loffler F."/>
        </authorList>
    </citation>
    <scope>NUCLEOTIDE SEQUENCE</scope>
</reference>
<comment type="caution">
    <text evidence="1">The sequence shown here is derived from an EMBL/GenBank/DDBJ whole genome shotgun (WGS) entry which is preliminary data.</text>
</comment>
<accession>A0A645J928</accession>
<organism evidence="1">
    <name type="scientific">bioreactor metagenome</name>
    <dbReference type="NCBI Taxonomy" id="1076179"/>
    <lineage>
        <taxon>unclassified sequences</taxon>
        <taxon>metagenomes</taxon>
        <taxon>ecological metagenomes</taxon>
    </lineage>
</organism>
<evidence type="ECO:0000313" key="1">
    <source>
        <dbReference type="EMBL" id="MPN56013.1"/>
    </source>
</evidence>
<sequence length="44" mass="5150">MDELEKISGVKIPAPVKDIEKREILHSNLCEREKIKDFVKEVLE</sequence>
<dbReference type="EMBL" id="VSSQ01125886">
    <property type="protein sequence ID" value="MPN56013.1"/>
    <property type="molecule type" value="Genomic_DNA"/>
</dbReference>
<protein>
    <submittedName>
        <fullName evidence="1">Uncharacterized protein</fullName>
    </submittedName>
</protein>
<dbReference type="AlphaFoldDB" id="A0A645J928"/>